<dbReference type="EMBL" id="JXRR01000010">
    <property type="protein sequence ID" value="KIL49149.1"/>
    <property type="molecule type" value="Genomic_DNA"/>
</dbReference>
<protein>
    <submittedName>
        <fullName evidence="1">Uncharacterized protein</fullName>
    </submittedName>
</protein>
<dbReference type="Proteomes" id="UP000031972">
    <property type="component" value="Unassembled WGS sequence"/>
</dbReference>
<keyword evidence="2" id="KW-1185">Reference proteome</keyword>
<sequence>MCRRIHDDVLCVVKNYPGLIQQSRLQAGETGIVAPSSCIRNEPYF</sequence>
<gene>
    <name evidence="1" type="ORF">KR50_11840</name>
</gene>
<evidence type="ECO:0000313" key="2">
    <source>
        <dbReference type="Proteomes" id="UP000031972"/>
    </source>
</evidence>
<evidence type="ECO:0000313" key="1">
    <source>
        <dbReference type="EMBL" id="KIL49149.1"/>
    </source>
</evidence>
<proteinExistence type="predicted"/>
<dbReference type="AlphaFoldDB" id="A0A0C2S557"/>
<organism evidence="1 2">
    <name type="scientific">Jeotgalibacillus campisalis</name>
    <dbReference type="NCBI Taxonomy" id="220754"/>
    <lineage>
        <taxon>Bacteria</taxon>
        <taxon>Bacillati</taxon>
        <taxon>Bacillota</taxon>
        <taxon>Bacilli</taxon>
        <taxon>Bacillales</taxon>
        <taxon>Caryophanaceae</taxon>
        <taxon>Jeotgalibacillus</taxon>
    </lineage>
</organism>
<comment type="caution">
    <text evidence="1">The sequence shown here is derived from an EMBL/GenBank/DDBJ whole genome shotgun (WGS) entry which is preliminary data.</text>
</comment>
<accession>A0A0C2S557</accession>
<dbReference type="PATRIC" id="fig|220754.4.peg.1204"/>
<reference evidence="1 2" key="1">
    <citation type="submission" date="2015-01" db="EMBL/GenBank/DDBJ databases">
        <title>Jeotgalibacillus campisalis genome sequencing.</title>
        <authorList>
            <person name="Goh K.M."/>
            <person name="Chan K.-G."/>
            <person name="Yaakop A.S."/>
            <person name="Ee R."/>
            <person name="Gan H.M."/>
            <person name="Chan C.S."/>
        </authorList>
    </citation>
    <scope>NUCLEOTIDE SEQUENCE [LARGE SCALE GENOMIC DNA]</scope>
    <source>
        <strain evidence="1 2">SF-57</strain>
    </source>
</reference>
<name>A0A0C2S557_9BACL</name>